<organism evidence="1 2">
    <name type="scientific">Bacillus phage SP-15</name>
    <dbReference type="NCBI Taxonomy" id="1792032"/>
    <lineage>
        <taxon>Viruses</taxon>
        <taxon>Duplodnaviria</taxon>
        <taxon>Heunggongvirae</taxon>
        <taxon>Uroviricota</taxon>
        <taxon>Caudoviricetes</taxon>
        <taxon>Thornevirus</taxon>
        <taxon>Thornevirus SP15</taxon>
    </lineage>
</organism>
<name>A0A127AVY1_9CAUD</name>
<accession>A0A127AVY1</accession>
<reference evidence="1 2" key="1">
    <citation type="submission" date="2015-08" db="EMBL/GenBank/DDBJ databases">
        <authorList>
            <person name="Babu N.S."/>
            <person name="Beckwith C.J."/>
            <person name="Beseler K.G."/>
            <person name="Brison A."/>
            <person name="Carone J.V."/>
            <person name="Caskin T.P."/>
            <person name="Diamond M."/>
            <person name="Durham M.E."/>
            <person name="Foxe J.M."/>
            <person name="Go M."/>
            <person name="Henderson B.A."/>
            <person name="Jones I.B."/>
            <person name="McGettigan J.A."/>
            <person name="Micheletti S.J."/>
            <person name="Nasrallah M.E."/>
            <person name="Ortiz D."/>
            <person name="Piller C.R."/>
            <person name="Privatt S.R."/>
            <person name="Schneider S.L."/>
            <person name="Sharp S."/>
            <person name="Smith T.C."/>
            <person name="Stanton J.D."/>
            <person name="Ullery H.E."/>
            <person name="Wilson R.J."/>
            <person name="Serrano M.G."/>
            <person name="Buck G."/>
            <person name="Lee V."/>
            <person name="Wang Y."/>
            <person name="Carvalho R."/>
            <person name="Voegtly L."/>
            <person name="Shi R."/>
            <person name="Duckworth R."/>
            <person name="Johnson A."/>
            <person name="Loviza R."/>
            <person name="Walstead R."/>
            <person name="Shah Z."/>
            <person name="Kiflezghi M."/>
            <person name="Wade K."/>
            <person name="Ball S.L."/>
            <person name="Bradley K.W."/>
            <person name="Asai D.J."/>
            <person name="Bowman C.A."/>
            <person name="Russell D.A."/>
            <person name="Pope W.H."/>
            <person name="Jacobs-Sera D."/>
            <person name="Hendrix R.W."/>
            <person name="Hatfull G.F."/>
        </authorList>
    </citation>
    <scope>NUCLEOTIDE SEQUENCE [LARGE SCALE GENOMIC DNA]</scope>
</reference>
<dbReference type="EMBL" id="KT624200">
    <property type="protein sequence ID" value="AMM44826.1"/>
    <property type="molecule type" value="Genomic_DNA"/>
</dbReference>
<sequence length="504" mass="57704">MWLFEKLGMRKVEDISNSRNDYTSMEDLLQKADVNTWDTVQKLRDVSSTKSAVFKEYENMANDVFIASALELYADDAVQSEIRTGRLVWITAKDKDLQSDLDVLMDELEIESRVWDWAHNVAHYGELFLKLFFDEQGRLLKYVEEVSDPGNLLDLQYMGKTEYFATVQNEVDGAKKVQKLTLQDPDSYVHFMIRKANRFDEIDVKIPKVEEDGTTTTEVQQKYKVARGVSILEPLRSSYRILRLLEDSLIVARLSRSAMIRMFSVEVGTAPPKKAREMVNKLKKLLDSQEQVDVQSGEFASKKSPGPIDDPLIIPTRNGKGSVSYQNIGGDVDVRSITDIDYFRNKMFAGLKVPKAFLGFEEFLPGGMGQSPLTKLDVRYARTVKRVQNAVRDGIKKLLNLYLIDQGRDGQVNQFEVHMTEPSSSEEADRMVDMSNRIALADSMMRLLDTETTKGMFDNYKLVSTILKEVLKYEELQDTLLPHDKYKEFVKQQEEQMASGEGEY</sequence>
<evidence type="ECO:0000313" key="1">
    <source>
        <dbReference type="EMBL" id="AMM44826.1"/>
    </source>
</evidence>
<evidence type="ECO:0000313" key="2">
    <source>
        <dbReference type="Proteomes" id="UP000203261"/>
    </source>
</evidence>
<gene>
    <name evidence="1" type="ORF">SP15_027</name>
</gene>
<dbReference type="InterPro" id="IPR010823">
    <property type="entry name" value="Portal_Gp20"/>
</dbReference>
<proteinExistence type="predicted"/>
<dbReference type="KEGG" id="vg:29125195"/>
<dbReference type="Pfam" id="PF07230">
    <property type="entry name" value="Portal_T4"/>
    <property type="match status" value="1"/>
</dbReference>
<keyword evidence="2" id="KW-1185">Reference proteome</keyword>
<dbReference type="OrthoDB" id="2332at10239"/>
<dbReference type="Proteomes" id="UP000203261">
    <property type="component" value="Segment"/>
</dbReference>
<dbReference type="GeneID" id="29125195"/>
<protein>
    <submittedName>
        <fullName evidence="1">Portal vertex protein of head</fullName>
    </submittedName>
</protein>
<dbReference type="RefSeq" id="YP_009302415.1">
    <property type="nucleotide sequence ID" value="NC_031245.1"/>
</dbReference>